<dbReference type="PANTHER" id="PTHR30363">
    <property type="entry name" value="HTH-TYPE TRANSCRIPTIONAL REGULATOR SRLR-RELATED"/>
    <property type="match status" value="1"/>
</dbReference>
<dbReference type="GO" id="GO:0003700">
    <property type="term" value="F:DNA-binding transcription factor activity"/>
    <property type="evidence" value="ECO:0007669"/>
    <property type="project" value="InterPro"/>
</dbReference>
<dbReference type="PROSITE" id="PS51000">
    <property type="entry name" value="HTH_DEOR_2"/>
    <property type="match status" value="1"/>
</dbReference>
<sequence length="281" mass="30776">MAKRKQPEKPKKETREASEPSGPGKQQTRLNAILEHLRKSGNVTVESLSEKFGTSLVTIRRDLDQLQNDGVLQRTHGGAALLEPLFYEPFKNDRTFQAHLESFSDEKRRIGQAAAALVEKGDTIALTPGTTTLEVIRGLPLNQNITVVTNTVNVAMELSKRKDLDIFVTGGHLRGDWFSLVGPTAVDSLKQMLIHTLFIGSDGIDGQWGVSCLSSEEAQLNAAMVKASRRRIAVVDSTKFGKVAGWRICDIGELNILITDTGATDGMIAPFVERGVDVRRV</sequence>
<dbReference type="SUPFAM" id="SSF46785">
    <property type="entry name" value="Winged helix' DNA-binding domain"/>
    <property type="match status" value="1"/>
</dbReference>
<proteinExistence type="predicted"/>
<dbReference type="Gene3D" id="3.40.50.1360">
    <property type="match status" value="1"/>
</dbReference>
<feature type="domain" description="HTH deoR-type" evidence="5">
    <location>
        <begin position="26"/>
        <end position="81"/>
    </location>
</feature>
<keyword evidence="7" id="KW-1185">Reference proteome</keyword>
<evidence type="ECO:0000256" key="2">
    <source>
        <dbReference type="ARBA" id="ARBA00023125"/>
    </source>
</evidence>
<evidence type="ECO:0000313" key="6">
    <source>
        <dbReference type="EMBL" id="RZU40796.1"/>
    </source>
</evidence>
<dbReference type="Gene3D" id="1.10.10.10">
    <property type="entry name" value="Winged helix-like DNA-binding domain superfamily/Winged helix DNA-binding domain"/>
    <property type="match status" value="1"/>
</dbReference>
<dbReference type="GO" id="GO:0003677">
    <property type="term" value="F:DNA binding"/>
    <property type="evidence" value="ECO:0007669"/>
    <property type="project" value="UniProtKB-KW"/>
</dbReference>
<feature type="region of interest" description="Disordered" evidence="4">
    <location>
        <begin position="1"/>
        <end position="28"/>
    </location>
</feature>
<dbReference type="SUPFAM" id="SSF100950">
    <property type="entry name" value="NagB/RpiA/CoA transferase-like"/>
    <property type="match status" value="1"/>
</dbReference>
<keyword evidence="1" id="KW-0805">Transcription regulation</keyword>
<comment type="caution">
    <text evidence="6">The sequence shown here is derived from an EMBL/GenBank/DDBJ whole genome shotgun (WGS) entry which is preliminary data.</text>
</comment>
<reference evidence="6 7" key="1">
    <citation type="submission" date="2019-02" db="EMBL/GenBank/DDBJ databases">
        <title>Genomic Encyclopedia of Archaeal and Bacterial Type Strains, Phase II (KMG-II): from individual species to whole genera.</title>
        <authorList>
            <person name="Goeker M."/>
        </authorList>
    </citation>
    <scope>NUCLEOTIDE SEQUENCE [LARGE SCALE GENOMIC DNA]</scope>
    <source>
        <strain evidence="6 7">DSM 18101</strain>
    </source>
</reference>
<dbReference type="EMBL" id="SHKW01000001">
    <property type="protein sequence ID" value="RZU40796.1"/>
    <property type="molecule type" value="Genomic_DNA"/>
</dbReference>
<dbReference type="Pfam" id="PF00455">
    <property type="entry name" value="DeoRC"/>
    <property type="match status" value="1"/>
</dbReference>
<evidence type="ECO:0000259" key="5">
    <source>
        <dbReference type="PROSITE" id="PS51000"/>
    </source>
</evidence>
<dbReference type="InterPro" id="IPR001034">
    <property type="entry name" value="DeoR_HTH"/>
</dbReference>
<organism evidence="6 7">
    <name type="scientific">Edaphobacter modestus</name>
    <dbReference type="NCBI Taxonomy" id="388466"/>
    <lineage>
        <taxon>Bacteria</taxon>
        <taxon>Pseudomonadati</taxon>
        <taxon>Acidobacteriota</taxon>
        <taxon>Terriglobia</taxon>
        <taxon>Terriglobales</taxon>
        <taxon>Acidobacteriaceae</taxon>
        <taxon>Edaphobacter</taxon>
    </lineage>
</organism>
<protein>
    <submittedName>
        <fullName evidence="6">DeoR family transcriptional regulator</fullName>
    </submittedName>
</protein>
<accession>A0A4V2G4G2</accession>
<evidence type="ECO:0000256" key="3">
    <source>
        <dbReference type="ARBA" id="ARBA00023163"/>
    </source>
</evidence>
<dbReference type="SMART" id="SM00420">
    <property type="entry name" value="HTH_DEOR"/>
    <property type="match status" value="1"/>
</dbReference>
<dbReference type="InterPro" id="IPR018356">
    <property type="entry name" value="Tscrpt_reg_HTH_DeoR_CS"/>
</dbReference>
<dbReference type="PROSITE" id="PS00894">
    <property type="entry name" value="HTH_DEOR_1"/>
    <property type="match status" value="1"/>
</dbReference>
<dbReference type="InterPro" id="IPR036388">
    <property type="entry name" value="WH-like_DNA-bd_sf"/>
</dbReference>
<dbReference type="RefSeq" id="WP_165420021.1">
    <property type="nucleotide sequence ID" value="NZ_SHKW01000001.1"/>
</dbReference>
<evidence type="ECO:0000313" key="7">
    <source>
        <dbReference type="Proteomes" id="UP000292958"/>
    </source>
</evidence>
<dbReference type="Proteomes" id="UP000292958">
    <property type="component" value="Unassembled WGS sequence"/>
</dbReference>
<evidence type="ECO:0000256" key="4">
    <source>
        <dbReference type="SAM" id="MobiDB-lite"/>
    </source>
</evidence>
<evidence type="ECO:0000256" key="1">
    <source>
        <dbReference type="ARBA" id="ARBA00023015"/>
    </source>
</evidence>
<dbReference type="PRINTS" id="PR00037">
    <property type="entry name" value="HTHLACR"/>
</dbReference>
<dbReference type="InterPro" id="IPR014036">
    <property type="entry name" value="DeoR-like_C"/>
</dbReference>
<dbReference type="InterPro" id="IPR037171">
    <property type="entry name" value="NagB/RpiA_transferase-like"/>
</dbReference>
<dbReference type="PANTHER" id="PTHR30363:SF44">
    <property type="entry name" value="AGA OPERON TRANSCRIPTIONAL REPRESSOR-RELATED"/>
    <property type="match status" value="1"/>
</dbReference>
<keyword evidence="3" id="KW-0804">Transcription</keyword>
<dbReference type="InterPro" id="IPR036390">
    <property type="entry name" value="WH_DNA-bd_sf"/>
</dbReference>
<name>A0A4V2G4G2_9BACT</name>
<gene>
    <name evidence="6" type="ORF">BDD14_2279</name>
</gene>
<keyword evidence="2" id="KW-0238">DNA-binding</keyword>
<dbReference type="AlphaFoldDB" id="A0A4V2G4G2"/>
<feature type="compositionally biased region" description="Basic and acidic residues" evidence="4">
    <location>
        <begin position="1"/>
        <end position="18"/>
    </location>
</feature>
<dbReference type="SMART" id="SM01134">
    <property type="entry name" value="DeoRC"/>
    <property type="match status" value="1"/>
</dbReference>
<dbReference type="InterPro" id="IPR050313">
    <property type="entry name" value="Carb_Metab_HTH_regulators"/>
</dbReference>
<dbReference type="Pfam" id="PF08220">
    <property type="entry name" value="HTH_DeoR"/>
    <property type="match status" value="1"/>
</dbReference>